<organism evidence="2 3">
    <name type="scientific">Streptococcus loxodontisalivarius</name>
    <dbReference type="NCBI Taxonomy" id="1349415"/>
    <lineage>
        <taxon>Bacteria</taxon>
        <taxon>Bacillati</taxon>
        <taxon>Bacillota</taxon>
        <taxon>Bacilli</taxon>
        <taxon>Lactobacillales</taxon>
        <taxon>Streptococcaceae</taxon>
        <taxon>Streptococcus</taxon>
    </lineage>
</organism>
<feature type="transmembrane region" description="Helical" evidence="1">
    <location>
        <begin position="12"/>
        <end position="32"/>
    </location>
</feature>
<dbReference type="PANTHER" id="PTHR36840">
    <property type="entry name" value="BLL5714 PROTEIN"/>
    <property type="match status" value="1"/>
</dbReference>
<feature type="transmembrane region" description="Helical" evidence="1">
    <location>
        <begin position="321"/>
        <end position="338"/>
    </location>
</feature>
<dbReference type="InterPro" id="IPR010640">
    <property type="entry name" value="Low_temperature_requirement_A"/>
</dbReference>
<feature type="transmembrane region" description="Helical" evidence="1">
    <location>
        <begin position="344"/>
        <end position="363"/>
    </location>
</feature>
<protein>
    <submittedName>
        <fullName evidence="2">Low temperature requirement protein LtrA</fullName>
    </submittedName>
</protein>
<dbReference type="RefSeq" id="WP_205009519.1">
    <property type="nucleotide sequence ID" value="NZ_JAFBEH010000017.1"/>
</dbReference>
<feature type="transmembrane region" description="Helical" evidence="1">
    <location>
        <begin position="223"/>
        <end position="245"/>
    </location>
</feature>
<name>A0ABS2PRL3_9STRE</name>
<sequence>MSKKLAKRVSNYELFFDLSMVMAISSLTSSIHVDHLGFSNIFAFVMTNVILLNVWYNELFYYNKYGDSRTADIFTVVALMFVMGNLALNFNIEMDNMTAGSSMVIWFNGLLIVAYLIIALQFFLKGRKLGFNDDIKVHILRLLLAAASLIPFAIGLIGVTDLTAIIYLIPFVNHYVIRFDHEAERAGLNFPHMMERMQLMTILAFGEAVIAIIKTYPLSSQPINGILLFLAMAFLFMFYMSQTFLSVDHHSEREASLLFFAHLFIFLGINFFTVGIEFLADHHHASMGHWLYLAGVMIYFIGVLSTAHYNQDLYRLDAKGWLSFIFLILLGGAAIFLAGEHIWLQGLIVIILGNGISRLNMLFRRKVRERNNIAHPDPSQNLRDFS</sequence>
<evidence type="ECO:0000313" key="2">
    <source>
        <dbReference type="EMBL" id="MBM7642678.1"/>
    </source>
</evidence>
<reference evidence="2 3" key="1">
    <citation type="submission" date="2021-01" db="EMBL/GenBank/DDBJ databases">
        <title>Genomic Encyclopedia of Type Strains, Phase IV (KMG-IV): sequencing the most valuable type-strain genomes for metagenomic binning, comparative biology and taxonomic classification.</title>
        <authorList>
            <person name="Goeker M."/>
        </authorList>
    </citation>
    <scope>NUCLEOTIDE SEQUENCE [LARGE SCALE GENOMIC DNA]</scope>
    <source>
        <strain evidence="2 3">DSM 27382</strain>
    </source>
</reference>
<feature type="transmembrane region" description="Helical" evidence="1">
    <location>
        <begin position="135"/>
        <end position="156"/>
    </location>
</feature>
<keyword evidence="1" id="KW-0812">Transmembrane</keyword>
<comment type="caution">
    <text evidence="2">The sequence shown here is derived from an EMBL/GenBank/DDBJ whole genome shotgun (WGS) entry which is preliminary data.</text>
</comment>
<feature type="transmembrane region" description="Helical" evidence="1">
    <location>
        <begin position="73"/>
        <end position="92"/>
    </location>
</feature>
<feature type="transmembrane region" description="Helical" evidence="1">
    <location>
        <begin position="38"/>
        <end position="61"/>
    </location>
</feature>
<dbReference type="Proteomes" id="UP000697472">
    <property type="component" value="Unassembled WGS sequence"/>
</dbReference>
<dbReference type="EMBL" id="JAFBEH010000017">
    <property type="protein sequence ID" value="MBM7642678.1"/>
    <property type="molecule type" value="Genomic_DNA"/>
</dbReference>
<keyword evidence="1" id="KW-0472">Membrane</keyword>
<evidence type="ECO:0000313" key="3">
    <source>
        <dbReference type="Proteomes" id="UP000697472"/>
    </source>
</evidence>
<proteinExistence type="predicted"/>
<evidence type="ECO:0000256" key="1">
    <source>
        <dbReference type="SAM" id="Phobius"/>
    </source>
</evidence>
<feature type="transmembrane region" description="Helical" evidence="1">
    <location>
        <begin position="104"/>
        <end position="123"/>
    </location>
</feature>
<dbReference type="PANTHER" id="PTHR36840:SF1">
    <property type="entry name" value="BLL5714 PROTEIN"/>
    <property type="match status" value="1"/>
</dbReference>
<gene>
    <name evidence="2" type="ORF">JOC28_000975</name>
</gene>
<keyword evidence="1" id="KW-1133">Transmembrane helix</keyword>
<feature type="transmembrane region" description="Helical" evidence="1">
    <location>
        <begin position="257"/>
        <end position="278"/>
    </location>
</feature>
<keyword evidence="3" id="KW-1185">Reference proteome</keyword>
<dbReference type="Pfam" id="PF06772">
    <property type="entry name" value="LtrA"/>
    <property type="match status" value="1"/>
</dbReference>
<accession>A0ABS2PRL3</accession>
<feature type="transmembrane region" description="Helical" evidence="1">
    <location>
        <begin position="290"/>
        <end position="309"/>
    </location>
</feature>